<dbReference type="InterPro" id="IPR018152">
    <property type="entry name" value="SOD_Cu/Zn_BS"/>
</dbReference>
<reference evidence="1 2" key="1">
    <citation type="journal article" date="2012" name="New Phytol.">
        <title>Insight into trade-off between wood decay and parasitism from the genome of a fungal forest pathogen.</title>
        <authorList>
            <person name="Olson A."/>
            <person name="Aerts A."/>
            <person name="Asiegbu F."/>
            <person name="Belbahri L."/>
            <person name="Bouzid O."/>
            <person name="Broberg A."/>
            <person name="Canback B."/>
            <person name="Coutinho P.M."/>
            <person name="Cullen D."/>
            <person name="Dalman K."/>
            <person name="Deflorio G."/>
            <person name="van Diepen L.T."/>
            <person name="Dunand C."/>
            <person name="Duplessis S."/>
            <person name="Durling M."/>
            <person name="Gonthier P."/>
            <person name="Grimwood J."/>
            <person name="Fossdal C.G."/>
            <person name="Hansson D."/>
            <person name="Henrissat B."/>
            <person name="Hietala A."/>
            <person name="Himmelstrand K."/>
            <person name="Hoffmeister D."/>
            <person name="Hogberg N."/>
            <person name="James T.Y."/>
            <person name="Karlsson M."/>
            <person name="Kohler A."/>
            <person name="Kues U."/>
            <person name="Lee Y.H."/>
            <person name="Lin Y.C."/>
            <person name="Lind M."/>
            <person name="Lindquist E."/>
            <person name="Lombard V."/>
            <person name="Lucas S."/>
            <person name="Lunden K."/>
            <person name="Morin E."/>
            <person name="Murat C."/>
            <person name="Park J."/>
            <person name="Raffaello T."/>
            <person name="Rouze P."/>
            <person name="Salamov A."/>
            <person name="Schmutz J."/>
            <person name="Solheim H."/>
            <person name="Stahlberg J."/>
            <person name="Velez H."/>
            <person name="de Vries R.P."/>
            <person name="Wiebenga A."/>
            <person name="Woodward S."/>
            <person name="Yakovlev I."/>
            <person name="Garbelotto M."/>
            <person name="Martin F."/>
            <person name="Grigoriev I.V."/>
            <person name="Stenlid J."/>
        </authorList>
    </citation>
    <scope>NUCLEOTIDE SEQUENCE [LARGE SCALE GENOMIC DNA]</scope>
    <source>
        <strain evidence="1 2">TC 32-1</strain>
    </source>
</reference>
<keyword evidence="2" id="KW-1185">Reference proteome</keyword>
<accession>W4JXJ3</accession>
<dbReference type="GeneID" id="20674863"/>
<proteinExistence type="predicted"/>
<dbReference type="InParanoid" id="W4JXJ3"/>
<name>W4JXJ3_HETIT</name>
<dbReference type="KEGG" id="hir:HETIRDRAFT_436027"/>
<dbReference type="HOGENOM" id="CLU_2320704_0_0_1"/>
<evidence type="ECO:0000313" key="2">
    <source>
        <dbReference type="Proteomes" id="UP000030671"/>
    </source>
</evidence>
<gene>
    <name evidence="1" type="ORF">HETIRDRAFT_436027</name>
</gene>
<dbReference type="PROSITE" id="PS00332">
    <property type="entry name" value="SOD_CU_ZN_2"/>
    <property type="match status" value="1"/>
</dbReference>
<protein>
    <submittedName>
        <fullName evidence="1">Uncharacterized protein</fullName>
    </submittedName>
</protein>
<sequence length="99" mass="11330">MLNHLSAQCCEQTHENEENKAHWRQVCALQIGGGGRRGVCGVIFRRHRRRGSCRCLPDRRLWGDGIVLQGHDPRIVACVTHVRVRIVLRPRHARACLGY</sequence>
<organism evidence="1 2">
    <name type="scientific">Heterobasidion irregulare (strain TC 32-1)</name>
    <dbReference type="NCBI Taxonomy" id="747525"/>
    <lineage>
        <taxon>Eukaryota</taxon>
        <taxon>Fungi</taxon>
        <taxon>Dikarya</taxon>
        <taxon>Basidiomycota</taxon>
        <taxon>Agaricomycotina</taxon>
        <taxon>Agaricomycetes</taxon>
        <taxon>Russulales</taxon>
        <taxon>Bondarzewiaceae</taxon>
        <taxon>Heterobasidion</taxon>
        <taxon>Heterobasidion annosum species complex</taxon>
    </lineage>
</organism>
<dbReference type="Proteomes" id="UP000030671">
    <property type="component" value="Unassembled WGS sequence"/>
</dbReference>
<dbReference type="AlphaFoldDB" id="W4JXJ3"/>
<dbReference type="EMBL" id="KI925462">
    <property type="protein sequence ID" value="ETW78272.1"/>
    <property type="molecule type" value="Genomic_DNA"/>
</dbReference>
<dbReference type="RefSeq" id="XP_009550257.1">
    <property type="nucleotide sequence ID" value="XM_009551962.1"/>
</dbReference>
<evidence type="ECO:0000313" key="1">
    <source>
        <dbReference type="EMBL" id="ETW78272.1"/>
    </source>
</evidence>